<name>A0A4V3JE32_9LEPT</name>
<proteinExistence type="predicted"/>
<evidence type="ECO:0000256" key="1">
    <source>
        <dbReference type="ARBA" id="ARBA00000085"/>
    </source>
</evidence>
<evidence type="ECO:0000256" key="6">
    <source>
        <dbReference type="ARBA" id="ARBA00022777"/>
    </source>
</evidence>
<dbReference type="SMART" id="SM00388">
    <property type="entry name" value="HisKA"/>
    <property type="match status" value="1"/>
</dbReference>
<dbReference type="InterPro" id="IPR036097">
    <property type="entry name" value="HisK_dim/P_sf"/>
</dbReference>
<reference evidence="11" key="1">
    <citation type="journal article" date="2019" name="PLoS Negl. Trop. Dis.">
        <title>Revisiting the worldwide diversity of Leptospira species in the environment.</title>
        <authorList>
            <person name="Vincent A.T."/>
            <person name="Schiettekatte O."/>
            <person name="Bourhy P."/>
            <person name="Veyrier F.J."/>
            <person name="Picardeau M."/>
        </authorList>
    </citation>
    <scope>NUCLEOTIDE SEQUENCE [LARGE SCALE GENOMIC DNA]</scope>
    <source>
        <strain evidence="11">SSW15</strain>
    </source>
</reference>
<gene>
    <name evidence="11" type="ORF">EHO60_01175</name>
</gene>
<dbReference type="Gene3D" id="3.30.450.20">
    <property type="entry name" value="PAS domain"/>
    <property type="match status" value="2"/>
</dbReference>
<dbReference type="Pfam" id="PF08448">
    <property type="entry name" value="PAS_4"/>
    <property type="match status" value="1"/>
</dbReference>
<dbReference type="EC" id="2.7.13.3" evidence="2"/>
<comment type="catalytic activity">
    <reaction evidence="1">
        <text>ATP + protein L-histidine = ADP + protein N-phospho-L-histidine.</text>
        <dbReference type="EC" id="2.7.13.3"/>
    </reaction>
</comment>
<dbReference type="SUPFAM" id="SSF55785">
    <property type="entry name" value="PYP-like sensor domain (PAS domain)"/>
    <property type="match status" value="2"/>
</dbReference>
<feature type="domain" description="PAS" evidence="10">
    <location>
        <begin position="11"/>
        <end position="82"/>
    </location>
</feature>
<dbReference type="PANTHER" id="PTHR43065">
    <property type="entry name" value="SENSOR HISTIDINE KINASE"/>
    <property type="match status" value="1"/>
</dbReference>
<evidence type="ECO:0000313" key="12">
    <source>
        <dbReference type="Proteomes" id="UP000298458"/>
    </source>
</evidence>
<dbReference type="Pfam" id="PF00512">
    <property type="entry name" value="HisKA"/>
    <property type="match status" value="1"/>
</dbReference>
<dbReference type="InterPro" id="IPR000014">
    <property type="entry name" value="PAS"/>
</dbReference>
<dbReference type="AlphaFoldDB" id="A0A4V3JE32"/>
<dbReference type="PANTHER" id="PTHR43065:SF46">
    <property type="entry name" value="C4-DICARBOXYLATE TRANSPORT SENSOR PROTEIN DCTB"/>
    <property type="match status" value="1"/>
</dbReference>
<dbReference type="SMART" id="SM00387">
    <property type="entry name" value="HATPase_c"/>
    <property type="match status" value="1"/>
</dbReference>
<dbReference type="SUPFAM" id="SSF55874">
    <property type="entry name" value="ATPase domain of HSP90 chaperone/DNA topoisomerase II/histidine kinase"/>
    <property type="match status" value="1"/>
</dbReference>
<dbReference type="PROSITE" id="PS50112">
    <property type="entry name" value="PAS"/>
    <property type="match status" value="1"/>
</dbReference>
<keyword evidence="8" id="KW-0902">Two-component regulatory system</keyword>
<dbReference type="InterPro" id="IPR003594">
    <property type="entry name" value="HATPase_dom"/>
</dbReference>
<organism evidence="11 12">
    <name type="scientific">Leptospira fletcheri</name>
    <dbReference type="NCBI Taxonomy" id="2484981"/>
    <lineage>
        <taxon>Bacteria</taxon>
        <taxon>Pseudomonadati</taxon>
        <taxon>Spirochaetota</taxon>
        <taxon>Spirochaetia</taxon>
        <taxon>Leptospirales</taxon>
        <taxon>Leptospiraceae</taxon>
        <taxon>Leptospira</taxon>
    </lineage>
</organism>
<dbReference type="Pfam" id="PF02518">
    <property type="entry name" value="HATPase_c"/>
    <property type="match status" value="1"/>
</dbReference>
<dbReference type="InterPro" id="IPR013656">
    <property type="entry name" value="PAS_4"/>
</dbReference>
<keyword evidence="3" id="KW-0597">Phosphoprotein</keyword>
<evidence type="ECO:0000259" key="10">
    <source>
        <dbReference type="PROSITE" id="PS50112"/>
    </source>
</evidence>
<dbReference type="InterPro" id="IPR035965">
    <property type="entry name" value="PAS-like_dom_sf"/>
</dbReference>
<dbReference type="PRINTS" id="PR00344">
    <property type="entry name" value="BCTRLSENSOR"/>
</dbReference>
<dbReference type="GO" id="GO:0005524">
    <property type="term" value="F:ATP binding"/>
    <property type="evidence" value="ECO:0007669"/>
    <property type="project" value="UniProtKB-KW"/>
</dbReference>
<dbReference type="InterPro" id="IPR003661">
    <property type="entry name" value="HisK_dim/P_dom"/>
</dbReference>
<dbReference type="SMART" id="SM00091">
    <property type="entry name" value="PAS"/>
    <property type="match status" value="2"/>
</dbReference>
<dbReference type="OrthoDB" id="9815750at2"/>
<evidence type="ECO:0000256" key="3">
    <source>
        <dbReference type="ARBA" id="ARBA00022553"/>
    </source>
</evidence>
<evidence type="ECO:0000259" key="9">
    <source>
        <dbReference type="PROSITE" id="PS50109"/>
    </source>
</evidence>
<evidence type="ECO:0000256" key="5">
    <source>
        <dbReference type="ARBA" id="ARBA00022741"/>
    </source>
</evidence>
<dbReference type="CDD" id="cd00082">
    <property type="entry name" value="HisKA"/>
    <property type="match status" value="1"/>
</dbReference>
<dbReference type="InterPro" id="IPR004358">
    <property type="entry name" value="Sig_transdc_His_kin-like_C"/>
</dbReference>
<dbReference type="GO" id="GO:0000155">
    <property type="term" value="F:phosphorelay sensor kinase activity"/>
    <property type="evidence" value="ECO:0007669"/>
    <property type="project" value="InterPro"/>
</dbReference>
<accession>A0A4V3JE32</accession>
<dbReference type="CDD" id="cd00130">
    <property type="entry name" value="PAS"/>
    <property type="match status" value="2"/>
</dbReference>
<evidence type="ECO:0000256" key="4">
    <source>
        <dbReference type="ARBA" id="ARBA00022679"/>
    </source>
</evidence>
<dbReference type="Gene3D" id="3.30.565.10">
    <property type="entry name" value="Histidine kinase-like ATPase, C-terminal domain"/>
    <property type="match status" value="1"/>
</dbReference>
<evidence type="ECO:0000256" key="2">
    <source>
        <dbReference type="ARBA" id="ARBA00012438"/>
    </source>
</evidence>
<dbReference type="PROSITE" id="PS50109">
    <property type="entry name" value="HIS_KIN"/>
    <property type="match status" value="1"/>
</dbReference>
<sequence length="506" mass="57520">MRKDGNLLEKSHEFMDGLFDQLPLPSLVIGPTGILQLINRQFEILSGFPKAEVEEHLKWSEFAHPDDRDSFAELFQSLSVNKESVATRFRTRIRTKSGFKNVYVRVQTLMKGQNRNRILVQLQELNEDGLLRDYELSDTDYRWRSILIEGMDSVAVLDLNGNILFVSKTLSGTSVDRYLGKNVYSVLNSSEGAKFRSLLRQVVDTQSPISWQLWSDFAGVKRHYFIRVSPVTRLGEIYSIIVLITDTTEQKESDADQLKRIELQRRRQKLEALGTLAAGVAHEINNPLTGILNYAEIVRGQIGANEHLRKNLDIIIRESERISVIVRNLLGFVHKEELIRVECKMGEILFSAVQLLLPFMIKDEISIEGLQESGLDSEIPYVEAEPNKLKQVFLNLLTNSRDSLNDKYPGSHPNKKIRIYQSVVKRGETHYVKVSVEDAGTGIKKENRSRIFDPFFTTKATSSGTGLGLSVSYDIVRDFAGEIDFETAEGEFTRFDIILPATEKNS</sequence>
<dbReference type="InterPro" id="IPR005467">
    <property type="entry name" value="His_kinase_dom"/>
</dbReference>
<dbReference type="RefSeq" id="WP_135766326.1">
    <property type="nucleotide sequence ID" value="NZ_RQET01000001.1"/>
</dbReference>
<dbReference type="EMBL" id="RQET01000001">
    <property type="protein sequence ID" value="TGK13985.1"/>
    <property type="molecule type" value="Genomic_DNA"/>
</dbReference>
<dbReference type="Gene3D" id="1.10.287.130">
    <property type="match status" value="1"/>
</dbReference>
<comment type="caution">
    <text evidence="11">The sequence shown here is derived from an EMBL/GenBank/DDBJ whole genome shotgun (WGS) entry which is preliminary data.</text>
</comment>
<keyword evidence="12" id="KW-1185">Reference proteome</keyword>
<dbReference type="SUPFAM" id="SSF47384">
    <property type="entry name" value="Homodimeric domain of signal transducing histidine kinase"/>
    <property type="match status" value="1"/>
</dbReference>
<keyword evidence="7" id="KW-0067">ATP-binding</keyword>
<dbReference type="Proteomes" id="UP000298458">
    <property type="component" value="Unassembled WGS sequence"/>
</dbReference>
<evidence type="ECO:0000256" key="7">
    <source>
        <dbReference type="ARBA" id="ARBA00022840"/>
    </source>
</evidence>
<keyword evidence="6" id="KW-0418">Kinase</keyword>
<dbReference type="NCBIfam" id="TIGR00229">
    <property type="entry name" value="sensory_box"/>
    <property type="match status" value="2"/>
</dbReference>
<keyword evidence="5" id="KW-0547">Nucleotide-binding</keyword>
<protein>
    <recommendedName>
        <fullName evidence="2">histidine kinase</fullName>
        <ecNumber evidence="2">2.7.13.3</ecNumber>
    </recommendedName>
</protein>
<feature type="domain" description="Histidine kinase" evidence="9">
    <location>
        <begin position="279"/>
        <end position="503"/>
    </location>
</feature>
<keyword evidence="4" id="KW-0808">Transferase</keyword>
<evidence type="ECO:0000256" key="8">
    <source>
        <dbReference type="ARBA" id="ARBA00023012"/>
    </source>
</evidence>
<evidence type="ECO:0000313" key="11">
    <source>
        <dbReference type="EMBL" id="TGK13985.1"/>
    </source>
</evidence>
<dbReference type="InterPro" id="IPR036890">
    <property type="entry name" value="HATPase_C_sf"/>
</dbReference>